<feature type="transmembrane region" description="Helical" evidence="8">
    <location>
        <begin position="176"/>
        <end position="200"/>
    </location>
</feature>
<feature type="transmembrane region" description="Helical" evidence="8">
    <location>
        <begin position="248"/>
        <end position="267"/>
    </location>
</feature>
<keyword evidence="5 8" id="KW-0812">Transmembrane</keyword>
<dbReference type="GO" id="GO:0022857">
    <property type="term" value="F:transmembrane transporter activity"/>
    <property type="evidence" value="ECO:0007669"/>
    <property type="project" value="InterPro"/>
</dbReference>
<evidence type="ECO:0000256" key="6">
    <source>
        <dbReference type="ARBA" id="ARBA00022989"/>
    </source>
</evidence>
<reference evidence="10 11" key="1">
    <citation type="submission" date="2018-08" db="EMBL/GenBank/DDBJ databases">
        <title>Genomic Encyclopedia of Archaeal and Bacterial Type Strains, Phase II (KMG-II): from individual species to whole genera.</title>
        <authorList>
            <person name="Goeker M."/>
        </authorList>
    </citation>
    <scope>NUCLEOTIDE SEQUENCE [LARGE SCALE GENOMIC DNA]</scope>
    <source>
        <strain evidence="10 11">DSM 45791</strain>
    </source>
</reference>
<evidence type="ECO:0000259" key="9">
    <source>
        <dbReference type="PROSITE" id="PS50850"/>
    </source>
</evidence>
<evidence type="ECO:0000256" key="3">
    <source>
        <dbReference type="ARBA" id="ARBA00022448"/>
    </source>
</evidence>
<dbReference type="PANTHER" id="PTHR43271">
    <property type="entry name" value="BLL2771 PROTEIN"/>
    <property type="match status" value="1"/>
</dbReference>
<evidence type="ECO:0000313" key="11">
    <source>
        <dbReference type="Proteomes" id="UP000256269"/>
    </source>
</evidence>
<feature type="transmembrane region" description="Helical" evidence="8">
    <location>
        <begin position="142"/>
        <end position="164"/>
    </location>
</feature>
<dbReference type="PROSITE" id="PS50850">
    <property type="entry name" value="MFS"/>
    <property type="match status" value="1"/>
</dbReference>
<proteinExistence type="inferred from homology"/>
<organism evidence="10 11">
    <name type="scientific">Kutzneria buriramensis</name>
    <dbReference type="NCBI Taxonomy" id="1045776"/>
    <lineage>
        <taxon>Bacteria</taxon>
        <taxon>Bacillati</taxon>
        <taxon>Actinomycetota</taxon>
        <taxon>Actinomycetes</taxon>
        <taxon>Pseudonocardiales</taxon>
        <taxon>Pseudonocardiaceae</taxon>
        <taxon>Kutzneria</taxon>
    </lineage>
</organism>
<evidence type="ECO:0000256" key="2">
    <source>
        <dbReference type="ARBA" id="ARBA00008335"/>
    </source>
</evidence>
<dbReference type="EMBL" id="QUNO01000010">
    <property type="protein sequence ID" value="REH42829.1"/>
    <property type="molecule type" value="Genomic_DNA"/>
</dbReference>
<dbReference type="OrthoDB" id="63984at2"/>
<comment type="caution">
    <text evidence="10">The sequence shown here is derived from an EMBL/GenBank/DDBJ whole genome shotgun (WGS) entry which is preliminary data.</text>
</comment>
<protein>
    <submittedName>
        <fullName evidence="10">YNFM family putative membrane transporter</fullName>
    </submittedName>
</protein>
<evidence type="ECO:0000256" key="7">
    <source>
        <dbReference type="ARBA" id="ARBA00023136"/>
    </source>
</evidence>
<keyword evidence="11" id="KW-1185">Reference proteome</keyword>
<feature type="transmembrane region" description="Helical" evidence="8">
    <location>
        <begin position="370"/>
        <end position="391"/>
    </location>
</feature>
<feature type="transmembrane region" description="Helical" evidence="8">
    <location>
        <begin position="287"/>
        <end position="303"/>
    </location>
</feature>
<keyword evidence="6 8" id="KW-1133">Transmembrane helix</keyword>
<dbReference type="SUPFAM" id="SSF103473">
    <property type="entry name" value="MFS general substrate transporter"/>
    <property type="match status" value="1"/>
</dbReference>
<evidence type="ECO:0000256" key="1">
    <source>
        <dbReference type="ARBA" id="ARBA00004651"/>
    </source>
</evidence>
<feature type="transmembrane region" description="Helical" evidence="8">
    <location>
        <begin position="111"/>
        <end position="135"/>
    </location>
</feature>
<dbReference type="RefSeq" id="WP_116177620.1">
    <property type="nucleotide sequence ID" value="NZ_CP144375.1"/>
</dbReference>
<dbReference type="CDD" id="cd17324">
    <property type="entry name" value="MFS_NepI_like"/>
    <property type="match status" value="1"/>
</dbReference>
<dbReference type="Proteomes" id="UP000256269">
    <property type="component" value="Unassembled WGS sequence"/>
</dbReference>
<feature type="transmembrane region" description="Helical" evidence="8">
    <location>
        <begin position="60"/>
        <end position="79"/>
    </location>
</feature>
<feature type="transmembrane region" description="Helical" evidence="8">
    <location>
        <begin position="22"/>
        <end position="48"/>
    </location>
</feature>
<dbReference type="PANTHER" id="PTHR43271:SF1">
    <property type="entry name" value="INNER MEMBRANE TRANSPORT PROTEIN YNFM"/>
    <property type="match status" value="1"/>
</dbReference>
<keyword evidence="3" id="KW-0813">Transport</keyword>
<name>A0A3E0HDL2_9PSEU</name>
<dbReference type="Pfam" id="PF07690">
    <property type="entry name" value="MFS_1"/>
    <property type="match status" value="1"/>
</dbReference>
<sequence>MTVTQAPEEIAHRRGSKGFRRINLALFAAGLATFMVLYCVQPLLPVFAKDFGLTPTESSLAISVATGALAVAIVPLSMLSERWGRMPVMTASLFATALLQIAVAVSPNFTVLLVLRALQGLAVAGLPAVAMAYLAEEVHRGSLGFAVGLYIGGNSIGGMAGRVITGLVTDLGGWRWAIGVVGVASLGCALLFRAVMPSSANFRPKPIRLRTLAGCFRDSGLIRLYLIGMLLMGSFVTIYNYLGFRLTAAPFGLSQAIVGLISVAYLAGTVSSPVAGRLVDRYSRRQVLWGTAVVSVVGLGLMLSDDLVLVVAGLLLVTAGFFAGHTVASGWVSARAAHPAQASASYQLCYYLGSSVGGSVGGLAFSGGGWVAVTAFTAALTLGMLALGLSLRKLAPAARNRLPVTA</sequence>
<feature type="transmembrane region" description="Helical" evidence="8">
    <location>
        <begin position="86"/>
        <end position="105"/>
    </location>
</feature>
<keyword evidence="4" id="KW-1003">Cell membrane</keyword>
<evidence type="ECO:0000313" key="10">
    <source>
        <dbReference type="EMBL" id="REH42829.1"/>
    </source>
</evidence>
<evidence type="ECO:0000256" key="5">
    <source>
        <dbReference type="ARBA" id="ARBA00022692"/>
    </source>
</evidence>
<dbReference type="Gene3D" id="1.20.1250.20">
    <property type="entry name" value="MFS general substrate transporter like domains"/>
    <property type="match status" value="1"/>
</dbReference>
<feature type="transmembrane region" description="Helical" evidence="8">
    <location>
        <begin position="309"/>
        <end position="332"/>
    </location>
</feature>
<gene>
    <name evidence="10" type="ORF">BCF44_110330</name>
</gene>
<evidence type="ECO:0000256" key="4">
    <source>
        <dbReference type="ARBA" id="ARBA00022475"/>
    </source>
</evidence>
<dbReference type="GO" id="GO:0005886">
    <property type="term" value="C:plasma membrane"/>
    <property type="evidence" value="ECO:0007669"/>
    <property type="project" value="UniProtKB-SubCell"/>
</dbReference>
<feature type="transmembrane region" description="Helical" evidence="8">
    <location>
        <begin position="344"/>
        <end position="364"/>
    </location>
</feature>
<dbReference type="AlphaFoldDB" id="A0A3E0HDL2"/>
<comment type="subcellular location">
    <subcellularLocation>
        <location evidence="1">Cell membrane</location>
        <topology evidence="1">Multi-pass membrane protein</topology>
    </subcellularLocation>
</comment>
<keyword evidence="7 8" id="KW-0472">Membrane</keyword>
<feature type="transmembrane region" description="Helical" evidence="8">
    <location>
        <begin position="221"/>
        <end position="242"/>
    </location>
</feature>
<evidence type="ECO:0000256" key="8">
    <source>
        <dbReference type="SAM" id="Phobius"/>
    </source>
</evidence>
<dbReference type="InterPro" id="IPR036259">
    <property type="entry name" value="MFS_trans_sf"/>
</dbReference>
<accession>A0A3E0HDL2</accession>
<dbReference type="InterPro" id="IPR020846">
    <property type="entry name" value="MFS_dom"/>
</dbReference>
<comment type="similarity">
    <text evidence="2">Belongs to the major facilitator superfamily.</text>
</comment>
<dbReference type="InterPro" id="IPR011701">
    <property type="entry name" value="MFS"/>
</dbReference>
<feature type="domain" description="Major facilitator superfamily (MFS) profile" evidence="9">
    <location>
        <begin position="18"/>
        <end position="395"/>
    </location>
</feature>